<dbReference type="AlphaFoldDB" id="A0A9P8WA03"/>
<feature type="compositionally biased region" description="Acidic residues" evidence="1">
    <location>
        <begin position="229"/>
        <end position="239"/>
    </location>
</feature>
<gene>
    <name evidence="3" type="ORF">B0T10DRAFT_211799</name>
</gene>
<dbReference type="SMART" id="SM00513">
    <property type="entry name" value="SAP"/>
    <property type="match status" value="1"/>
</dbReference>
<dbReference type="Proteomes" id="UP000777438">
    <property type="component" value="Unassembled WGS sequence"/>
</dbReference>
<evidence type="ECO:0000313" key="4">
    <source>
        <dbReference type="Proteomes" id="UP000777438"/>
    </source>
</evidence>
<evidence type="ECO:0000259" key="2">
    <source>
        <dbReference type="PROSITE" id="PS50800"/>
    </source>
</evidence>
<dbReference type="OrthoDB" id="5348404at2759"/>
<dbReference type="InterPro" id="IPR035979">
    <property type="entry name" value="RBD_domain_sf"/>
</dbReference>
<feature type="domain" description="SAP" evidence="2">
    <location>
        <begin position="4"/>
        <end position="38"/>
    </location>
</feature>
<feature type="compositionally biased region" description="Basic and acidic residues" evidence="1">
    <location>
        <begin position="535"/>
        <end position="553"/>
    </location>
</feature>
<feature type="compositionally biased region" description="Basic and acidic residues" evidence="1">
    <location>
        <begin position="440"/>
        <end position="457"/>
    </location>
</feature>
<sequence>MTNWSELKVVDLRSELKERGLPQTGLKGDLVARLTEADKEVSQEETHTKETPPDDDEPVATAPTPDEPEAKTETTIDDPPEYVAPQTETVEGETAPLATTEAETLAIEEEIQHETTESGVHDHAALPSAPGDEADPKPTNATPANEPVADVEMATDLRKEASPTPQITGNTPDPDTQESQKRKRRSLTPPPTEEAIARKRARIALDETNGITSAVHFPEDQTPSKTEPPSDEMQIDEETQDKPQDLDSHETRGKLDPTHPEPREQPRTDDVERNAVPSVHPATTALYIKNLMRPLRPNDVQTHLIDLATPSSDSIDDSIIVDFFLDQIRTHAFVVFKSISAASRVRNALHDCVWPNESNRKPLWVDFIPPEKVQDWIGTEESRGPRSAARWEVVYEDGPGGEVEAHLESGAASFSRPSNRPPPGPLRNDGDAIPPSIPRGLRDNDGPPRGPRADRPGPENGPRRGGPNTPRGDFRSTQAHPVIHYQLVAEDLARRRVEKMHSHYTTDRDRDLGREINRYSFEDGDTFVDRGKEVFEGIRPPHRERAMERERRGFGGNGPPGGGRRRRGGRGGGGRGGFRPRSDRYLPGQGSGSGRDDRRPRSNDDTDRPPTRFDDDREPPRRRENWDRRY</sequence>
<feature type="region of interest" description="Disordered" evidence="1">
    <location>
        <begin position="535"/>
        <end position="630"/>
    </location>
</feature>
<comment type="caution">
    <text evidence="3">The sequence shown here is derived from an EMBL/GenBank/DDBJ whole genome shotgun (WGS) entry which is preliminary data.</text>
</comment>
<proteinExistence type="predicted"/>
<feature type="region of interest" description="Disordered" evidence="1">
    <location>
        <begin position="18"/>
        <end position="278"/>
    </location>
</feature>
<dbReference type="PANTHER" id="PTHR47031:SF3">
    <property type="entry name" value="SAP DOMAIN-CONTAINING PROTEIN"/>
    <property type="match status" value="1"/>
</dbReference>
<accession>A0A9P8WA03</accession>
<dbReference type="GO" id="GO:0003676">
    <property type="term" value="F:nucleic acid binding"/>
    <property type="evidence" value="ECO:0007669"/>
    <property type="project" value="InterPro"/>
</dbReference>
<evidence type="ECO:0000256" key="1">
    <source>
        <dbReference type="SAM" id="MobiDB-lite"/>
    </source>
</evidence>
<organism evidence="3 4">
    <name type="scientific">Thelonectria olida</name>
    <dbReference type="NCBI Taxonomy" id="1576542"/>
    <lineage>
        <taxon>Eukaryota</taxon>
        <taxon>Fungi</taxon>
        <taxon>Dikarya</taxon>
        <taxon>Ascomycota</taxon>
        <taxon>Pezizomycotina</taxon>
        <taxon>Sordariomycetes</taxon>
        <taxon>Hypocreomycetidae</taxon>
        <taxon>Hypocreales</taxon>
        <taxon>Nectriaceae</taxon>
        <taxon>Thelonectria</taxon>
    </lineage>
</organism>
<dbReference type="SUPFAM" id="SSF68906">
    <property type="entry name" value="SAP domain"/>
    <property type="match status" value="1"/>
</dbReference>
<feature type="compositionally biased region" description="Low complexity" evidence="1">
    <location>
        <begin position="93"/>
        <end position="105"/>
    </location>
</feature>
<protein>
    <recommendedName>
        <fullName evidence="2">SAP domain-containing protein</fullName>
    </recommendedName>
</protein>
<feature type="compositionally biased region" description="Basic and acidic residues" evidence="1">
    <location>
        <begin position="35"/>
        <end position="52"/>
    </location>
</feature>
<name>A0A9P8WA03_9HYPO</name>
<feature type="compositionally biased region" description="Basic and acidic residues" evidence="1">
    <location>
        <begin position="110"/>
        <end position="124"/>
    </location>
</feature>
<feature type="compositionally biased region" description="Basic and acidic residues" evidence="1">
    <location>
        <begin position="240"/>
        <end position="273"/>
    </location>
</feature>
<dbReference type="CDD" id="cd12432">
    <property type="entry name" value="RRM_ACINU"/>
    <property type="match status" value="1"/>
</dbReference>
<dbReference type="InterPro" id="IPR003034">
    <property type="entry name" value="SAP_dom"/>
</dbReference>
<dbReference type="Pfam" id="PF02037">
    <property type="entry name" value="SAP"/>
    <property type="match status" value="1"/>
</dbReference>
<feature type="region of interest" description="Disordered" evidence="1">
    <location>
        <begin position="400"/>
        <end position="481"/>
    </location>
</feature>
<dbReference type="EMBL" id="JAGPYM010000004">
    <property type="protein sequence ID" value="KAH6895273.1"/>
    <property type="molecule type" value="Genomic_DNA"/>
</dbReference>
<dbReference type="Gene3D" id="1.10.720.30">
    <property type="entry name" value="SAP domain"/>
    <property type="match status" value="1"/>
</dbReference>
<evidence type="ECO:0000313" key="3">
    <source>
        <dbReference type="EMBL" id="KAH6895273.1"/>
    </source>
</evidence>
<feature type="compositionally biased region" description="Polar residues" evidence="1">
    <location>
        <begin position="163"/>
        <end position="174"/>
    </location>
</feature>
<feature type="compositionally biased region" description="Basic and acidic residues" evidence="1">
    <location>
        <begin position="594"/>
        <end position="630"/>
    </location>
</feature>
<dbReference type="InterPro" id="IPR034257">
    <property type="entry name" value="Acinus_RRM"/>
</dbReference>
<keyword evidence="4" id="KW-1185">Reference proteome</keyword>
<reference evidence="3 4" key="1">
    <citation type="journal article" date="2021" name="Nat. Commun.">
        <title>Genetic determinants of endophytism in the Arabidopsis root mycobiome.</title>
        <authorList>
            <person name="Mesny F."/>
            <person name="Miyauchi S."/>
            <person name="Thiergart T."/>
            <person name="Pickel B."/>
            <person name="Atanasova L."/>
            <person name="Karlsson M."/>
            <person name="Huettel B."/>
            <person name="Barry K.W."/>
            <person name="Haridas S."/>
            <person name="Chen C."/>
            <person name="Bauer D."/>
            <person name="Andreopoulos W."/>
            <person name="Pangilinan J."/>
            <person name="LaButti K."/>
            <person name="Riley R."/>
            <person name="Lipzen A."/>
            <person name="Clum A."/>
            <person name="Drula E."/>
            <person name="Henrissat B."/>
            <person name="Kohler A."/>
            <person name="Grigoriev I.V."/>
            <person name="Martin F.M."/>
            <person name="Hacquard S."/>
        </authorList>
    </citation>
    <scope>NUCLEOTIDE SEQUENCE [LARGE SCALE GENOMIC DNA]</scope>
    <source>
        <strain evidence="3 4">MPI-CAGE-CH-0241</strain>
    </source>
</reference>
<dbReference type="InterPro" id="IPR036361">
    <property type="entry name" value="SAP_dom_sf"/>
</dbReference>
<dbReference type="PROSITE" id="PS50800">
    <property type="entry name" value="SAP"/>
    <property type="match status" value="1"/>
</dbReference>
<dbReference type="SUPFAM" id="SSF54928">
    <property type="entry name" value="RNA-binding domain, RBD"/>
    <property type="match status" value="1"/>
</dbReference>
<dbReference type="PANTHER" id="PTHR47031">
    <property type="entry name" value="SAP DNA-BINDING DOMAIN-CONTAINING PROTEIN"/>
    <property type="match status" value="1"/>
</dbReference>